<dbReference type="PRINTS" id="PR00080">
    <property type="entry name" value="SDRFAMILY"/>
</dbReference>
<sequence length="268" mass="29577">MNLHDKTVLLTGASGGIGQSLALSLAKKGARLCLVGRNEQAMKLLQQTLPYAERHSIALMRNYSDDEINALAARFSQDGGLDILINNAGSSRFALFEQQSFDDIREQIRANIEIPALLTRALMQKMNTPGIVLNIGSIFGEIGHPAWSVYSATKAATHRFSEALGRELQGSGITVLYAAPRSTETLLNNEHVYALNQKLGNSSDSPDFVAARLTRLLETEQKRYRFGVMERLFVKINAWFPTVIDGALGKKLPVIQLFARKPLKGEHK</sequence>
<dbReference type="NCBIfam" id="NF006565">
    <property type="entry name" value="PRK09072.1"/>
    <property type="match status" value="1"/>
</dbReference>
<dbReference type="GO" id="GO:0016020">
    <property type="term" value="C:membrane"/>
    <property type="evidence" value="ECO:0007669"/>
    <property type="project" value="TreeGrafter"/>
</dbReference>
<dbReference type="PANTHER" id="PTHR44196:SF1">
    <property type="entry name" value="DEHYDROGENASE_REDUCTASE SDR FAMILY MEMBER 7B"/>
    <property type="match status" value="1"/>
</dbReference>
<dbReference type="PRINTS" id="PR00081">
    <property type="entry name" value="GDHRDH"/>
</dbReference>
<dbReference type="InterPro" id="IPR002347">
    <property type="entry name" value="SDR_fam"/>
</dbReference>
<evidence type="ECO:0000313" key="7">
    <source>
        <dbReference type="Proteomes" id="UP000192573"/>
    </source>
</evidence>
<dbReference type="EMBL" id="JACLAH010000003">
    <property type="protein sequence ID" value="MBC2646963.1"/>
    <property type="molecule type" value="Genomic_DNA"/>
</dbReference>
<dbReference type="Pfam" id="PF00106">
    <property type="entry name" value="adh_short"/>
    <property type="match status" value="1"/>
</dbReference>
<dbReference type="AlphaFoldDB" id="A0A1V8NW15"/>
<proteinExistence type="inferred from homology"/>
<reference evidence="6 7" key="1">
    <citation type="submission" date="2017-03" db="EMBL/GenBank/DDBJ databases">
        <authorList>
            <person name="Afonso C.L."/>
            <person name="Miller P.J."/>
            <person name="Scott M.A."/>
            <person name="Spackman E."/>
            <person name="Goraichik I."/>
            <person name="Dimitrov K.M."/>
            <person name="Suarez D.L."/>
            <person name="Swayne D.E."/>
        </authorList>
    </citation>
    <scope>NUCLEOTIDE SEQUENCE [LARGE SCALE GENOMIC DNA]</scope>
    <source>
        <strain evidence="6 7">ATCC 51113</strain>
    </source>
</reference>
<dbReference type="SUPFAM" id="SSF51735">
    <property type="entry name" value="NAD(P)-binding Rossmann-fold domains"/>
    <property type="match status" value="1"/>
</dbReference>
<evidence type="ECO:0000313" key="6">
    <source>
        <dbReference type="EMBL" id="OQM40604.1"/>
    </source>
</evidence>
<dbReference type="PANTHER" id="PTHR44196">
    <property type="entry name" value="DEHYDROGENASE/REDUCTASE SDR FAMILY MEMBER 7B"/>
    <property type="match status" value="1"/>
</dbReference>
<comment type="caution">
    <text evidence="6">The sequence shown here is derived from an EMBL/GenBank/DDBJ whole genome shotgun (WGS) entry which is preliminary data.</text>
</comment>
<dbReference type="InterPro" id="IPR020904">
    <property type="entry name" value="Sc_DH/Rdtase_CS"/>
</dbReference>
<evidence type="ECO:0000313" key="8">
    <source>
        <dbReference type="Proteomes" id="UP000586346"/>
    </source>
</evidence>
<evidence type="ECO:0000256" key="1">
    <source>
        <dbReference type="ARBA" id="ARBA00006484"/>
    </source>
</evidence>
<comment type="similarity">
    <text evidence="1 3">Belongs to the short-chain dehydrogenases/reductases (SDR) family.</text>
</comment>
<evidence type="ECO:0000256" key="3">
    <source>
        <dbReference type="RuleBase" id="RU000363"/>
    </source>
</evidence>
<dbReference type="Gene3D" id="3.40.50.720">
    <property type="entry name" value="NAD(P)-binding Rossmann-like Domain"/>
    <property type="match status" value="1"/>
</dbReference>
<reference evidence="5 8" key="2">
    <citation type="submission" date="2020-08" db="EMBL/GenBank/DDBJ databases">
        <title>Emergence and comparative genomics analysis of Citrobacter in Fennec fox imported from North Africa to China.</title>
        <authorList>
            <person name="Zheng B."/>
        </authorList>
    </citation>
    <scope>NUCLEOTIDE SEQUENCE [LARGE SCALE GENOMIC DNA]</scope>
    <source>
        <strain evidence="5 8">FF371</strain>
    </source>
</reference>
<evidence type="ECO:0000313" key="5">
    <source>
        <dbReference type="EMBL" id="MBC2646963.1"/>
    </source>
</evidence>
<keyword evidence="8" id="KW-1185">Reference proteome</keyword>
<keyword evidence="2" id="KW-0560">Oxidoreductase</keyword>
<dbReference type="Proteomes" id="UP000192573">
    <property type="component" value="Unassembled WGS sequence"/>
</dbReference>
<dbReference type="InterPro" id="IPR036291">
    <property type="entry name" value="NAD(P)-bd_dom_sf"/>
</dbReference>
<dbReference type="PROSITE" id="PS00061">
    <property type="entry name" value="ADH_SHORT"/>
    <property type="match status" value="1"/>
</dbReference>
<accession>A0A1V8NW15</accession>
<protein>
    <submittedName>
        <fullName evidence="5">SDR family oxidoreductase</fullName>
    </submittedName>
    <submittedName>
        <fullName evidence="6">Short chain dehydrogenase</fullName>
    </submittedName>
</protein>
<evidence type="ECO:0000259" key="4">
    <source>
        <dbReference type="SMART" id="SM00822"/>
    </source>
</evidence>
<name>A0A1V8NW15_CITBR</name>
<evidence type="ECO:0000256" key="2">
    <source>
        <dbReference type="ARBA" id="ARBA00023002"/>
    </source>
</evidence>
<dbReference type="CDD" id="cd05233">
    <property type="entry name" value="SDR_c"/>
    <property type="match status" value="1"/>
</dbReference>
<dbReference type="EMBL" id="NAEW01000009">
    <property type="protein sequence ID" value="OQM40604.1"/>
    <property type="molecule type" value="Genomic_DNA"/>
</dbReference>
<feature type="domain" description="Ketoreductase" evidence="4">
    <location>
        <begin position="6"/>
        <end position="185"/>
    </location>
</feature>
<organism evidence="6 7">
    <name type="scientific">Citrobacter braakii</name>
    <dbReference type="NCBI Taxonomy" id="57706"/>
    <lineage>
        <taxon>Bacteria</taxon>
        <taxon>Pseudomonadati</taxon>
        <taxon>Pseudomonadota</taxon>
        <taxon>Gammaproteobacteria</taxon>
        <taxon>Enterobacterales</taxon>
        <taxon>Enterobacteriaceae</taxon>
        <taxon>Citrobacter</taxon>
        <taxon>Citrobacter freundii complex</taxon>
    </lineage>
</organism>
<dbReference type="InterPro" id="IPR057326">
    <property type="entry name" value="KR_dom"/>
</dbReference>
<dbReference type="GO" id="GO:0016491">
    <property type="term" value="F:oxidoreductase activity"/>
    <property type="evidence" value="ECO:0007669"/>
    <property type="project" value="UniProtKB-KW"/>
</dbReference>
<gene>
    <name evidence="6" type="ORF">BZK42_18780</name>
    <name evidence="5" type="ORF">H6P72_10065</name>
</gene>
<dbReference type="Proteomes" id="UP000586346">
    <property type="component" value="Unassembled WGS sequence"/>
</dbReference>
<dbReference type="SMART" id="SM00822">
    <property type="entry name" value="PKS_KR"/>
    <property type="match status" value="1"/>
</dbReference>